<organism evidence="1 2">
    <name type="scientific">Holotrichia oblita</name>
    <name type="common">Chafer beetle</name>
    <dbReference type="NCBI Taxonomy" id="644536"/>
    <lineage>
        <taxon>Eukaryota</taxon>
        <taxon>Metazoa</taxon>
        <taxon>Ecdysozoa</taxon>
        <taxon>Arthropoda</taxon>
        <taxon>Hexapoda</taxon>
        <taxon>Insecta</taxon>
        <taxon>Pterygota</taxon>
        <taxon>Neoptera</taxon>
        <taxon>Endopterygota</taxon>
        <taxon>Coleoptera</taxon>
        <taxon>Polyphaga</taxon>
        <taxon>Scarabaeiformia</taxon>
        <taxon>Scarabaeidae</taxon>
        <taxon>Melolonthinae</taxon>
        <taxon>Holotrichia</taxon>
    </lineage>
</organism>
<evidence type="ECO:0000313" key="1">
    <source>
        <dbReference type="EMBL" id="KAI4467496.1"/>
    </source>
</evidence>
<dbReference type="EMBL" id="CM043016">
    <property type="protein sequence ID" value="KAI4467496.1"/>
    <property type="molecule type" value="Genomic_DNA"/>
</dbReference>
<dbReference type="Proteomes" id="UP001056778">
    <property type="component" value="Chromosome 2"/>
</dbReference>
<comment type="caution">
    <text evidence="1">The sequence shown here is derived from an EMBL/GenBank/DDBJ whole genome shotgun (WGS) entry which is preliminary data.</text>
</comment>
<keyword evidence="2" id="KW-1185">Reference proteome</keyword>
<accession>A0ACB9TKU3</accession>
<sequence>MQIFSENAKNLPTSVEICTPVSQEVNNKIIWWGNYSDDEPDWYLSEPLCLDENYTIIVRKCENGTWFPEPSCFAVQRKFSPCPEEFTYQKDVEICYIVINNQTFPPVCPFTNVVSFYDYAFLVGNEIPGPVWYPARRLKDVGLSYMIMEEPTKYYGNIVTVKYSWKGSFYKDCLISYSSSSFETVYCNSTYDAVCAYKSLRYLTNTYCSRSIDDGCYYSDYNLTVSKCFCMQEPTKNCNTLAELKKPYQNFILPTNRSNCRIGLELEDNFRWSNSKERISYSNWNRRTNFTNRFGVLTEDNYWSLESENESNCVLCEESATYETLQLLLTLDIKEKQLTLRIDNPGNMYIPEDSNGIFCFTDASGGNYSTHSYGTIVPENYEIVNSTRVKYYFPYSTNCPGHYWCQVFTQPDLSVVETDQILVFDEEIYGNEFATTIIVEYNDTANPTSSSFYDAVHDSLEEYLSNATGTLPFHFRLVSITNLDDSSQTVEYLLHITSNDFISVETEYEKFKALISSAVSEISAVQSMTNFRSVSYCLPETTVSNGYTLQWLLTKINSTITPEEFCLHVDGSPVTRTCAGDFLTGAYWLDVVGHCAEDPLQSSITTQLYELLHTNASLTEKSNSLAILTKNVSEYIPVDIHYIAEIFDKSDKDEVGSIENVTVVIDNLISSQKSTLKQSQAILNSTDRILYNFDILLQKFIIQQNILSTRATNSKIVEIITKHLIVFVFDAKQSDLRGLALYNRSNEKEVRRLNSDTSYTDLINEEYLEVAAYIPQSLIEQINETLEDHQPLVVIMTVFLNDYLFNEYSRGGNRGEPYKSVFGILLPTIDEEYATTIKIVYNFSGSDADESCAYWRYGYISDFENIKGNWEIQQQPINELGFTRLMTFNKIYLCLFQAILCCLIATTIAADDNNAKKKGKRNLEYSISHHHYQNPNFRSERRISQGPHVARFPAFFPGRQNNYRKGRPQPFPAPPYAVQMEPLVQYSQRDPLYDANLLHIPALHQNDLTKNEDLATDNNHVAENVYGPPKHVIERPIYIKEPEPIIEIIIKESNVTYPPIEVPAVTPAPKKKEQVQVFYVKYKKNPHGKGKDSIIYEQPIPAISPPIQDDEPAHYEEYKPVETITSPPPPSTTLRAIIKPDSETYHANKGIHITFGKDHIHEQIHDDLNEESAPEPAVSLPQGREFHDRSPIPNRHESFASDVPRIPQAYRPFNHPAPSSSNFPQFGRKIVAPQAPPTRNPPPPPAFSGHPPPPDRNVPTSFFSFAKPPYNQPPPGPILFRQPVPYQPFDQIKPQENPIQFPRPQTHFPVRQQLPLNEPPAIFNQHQVHNRPPAPTNFNHQRPPVQNPPHFNPQIRPQEELKQQPPVLSQPSIQLSHNLQQHQQLVQQEQILRQQQQLQEQVRHHEQIKQQQLQLQQQLQQQKGQPQFPQAPFVPPGGELIESVPKYEQHYNVGENGQLQPQAAKQFQPRPQPEQNQQIEQNRQNLPQQAQQQFKQPFIQNHEQLKVANVQQHNQQPSIQIQPSQATVQIQASQETEKFNSQPQFNQAPQLEQIQQHNKQVEQLQRQNQQRIEQYQRQNNLQQYQQNFNQNRQQSPVYLHNTAASTTYRNVYQTTTQAPTTTTAKQPETTTKDPKELSLQLPDEVPDDLRQQLLSSGILNNAQISVLDYDKVGDIPISALPPEQLANFYSAGGAQQIASGSAPVPAIVQPDSPKDLETEASEDVEVKVKNSGVEMKVVHYDPETEEGKQIQDSYVKDDATQTNPVELDDSSYNRYLPLKVSGAQFPIPDIPELQGKKINSVVVLAPVDYKFQENTRVARSADAKFEGIKFPKGSPLKQLIDNPTRENFDRFLDSESKNSADQQAVILLVTGKHYCKQTGTISNLAPKIYNRASVQRKKIISFYFRSSNGTRDEREIFMYDVASKTVSKLNGELSSAFVDAADANTEDSAVAASNLVEVRVPSPKTVNPDRIDIPSDLDGSASDILTSKVRIIDPMESDLESEASEQLERFVDISGQDLEPSGHSLTGNEVDGESGNILAIV</sequence>
<evidence type="ECO:0000313" key="2">
    <source>
        <dbReference type="Proteomes" id="UP001056778"/>
    </source>
</evidence>
<proteinExistence type="predicted"/>
<gene>
    <name evidence="1" type="ORF">MML48_2g00011419</name>
</gene>
<protein>
    <submittedName>
        <fullName evidence="1">Actin bundling/missing in metastasis-related</fullName>
    </submittedName>
</protein>
<name>A0ACB9TKU3_HOLOL</name>
<reference evidence="1" key="1">
    <citation type="submission" date="2022-04" db="EMBL/GenBank/DDBJ databases">
        <title>Chromosome-scale genome assembly of Holotrichia oblita Faldermann.</title>
        <authorList>
            <person name="Rongchong L."/>
        </authorList>
    </citation>
    <scope>NUCLEOTIDE SEQUENCE</scope>
    <source>
        <strain evidence="1">81SQS9</strain>
    </source>
</reference>